<dbReference type="GO" id="GO:0006438">
    <property type="term" value="P:valyl-tRNA aminoacylation"/>
    <property type="evidence" value="ECO:0007669"/>
    <property type="project" value="InterPro"/>
</dbReference>
<dbReference type="InterPro" id="IPR009008">
    <property type="entry name" value="Val/Leu/Ile-tRNA-synth_edit"/>
</dbReference>
<protein>
    <recommendedName>
        <fullName evidence="1">valine--tRNA ligase</fullName>
        <ecNumber evidence="1">6.1.1.9</ecNumber>
    </recommendedName>
    <alternativeName>
        <fullName evidence="7">Valyl-tRNA synthetase</fullName>
    </alternativeName>
</protein>
<evidence type="ECO:0000256" key="1">
    <source>
        <dbReference type="ARBA" id="ARBA00013169"/>
    </source>
</evidence>
<keyword evidence="6 8" id="KW-0030">Aminoacyl-tRNA synthetase</keyword>
<comment type="caution">
    <text evidence="10">The sequence shown here is derived from an EMBL/GenBank/DDBJ whole genome shotgun (WGS) entry which is preliminary data.</text>
</comment>
<dbReference type="Pfam" id="PF00133">
    <property type="entry name" value="tRNA-synt_1"/>
    <property type="match status" value="1"/>
</dbReference>
<dbReference type="InterPro" id="IPR002300">
    <property type="entry name" value="aa-tRNA-synth_Ia"/>
</dbReference>
<dbReference type="InterPro" id="IPR002303">
    <property type="entry name" value="Valyl-tRNA_ligase"/>
</dbReference>
<dbReference type="PRINTS" id="PR00986">
    <property type="entry name" value="TRNASYNTHVAL"/>
</dbReference>
<reference evidence="10 11" key="1">
    <citation type="journal article" date="2016" name="Nat. Commun.">
        <title>Thousands of microbial genomes shed light on interconnected biogeochemical processes in an aquifer system.</title>
        <authorList>
            <person name="Anantharaman K."/>
            <person name="Brown C.T."/>
            <person name="Hug L.A."/>
            <person name="Sharon I."/>
            <person name="Castelle C.J."/>
            <person name="Probst A.J."/>
            <person name="Thomas B.C."/>
            <person name="Singh A."/>
            <person name="Wilkins M.J."/>
            <person name="Karaoz U."/>
            <person name="Brodie E.L."/>
            <person name="Williams K.H."/>
            <person name="Hubbard S.S."/>
            <person name="Banfield J.F."/>
        </authorList>
    </citation>
    <scope>NUCLEOTIDE SEQUENCE [LARGE SCALE GENOMIC DNA]</scope>
</reference>
<dbReference type="SUPFAM" id="SSF52374">
    <property type="entry name" value="Nucleotidylyl transferase"/>
    <property type="match status" value="1"/>
</dbReference>
<keyword evidence="3 8" id="KW-0547">Nucleotide-binding</keyword>
<dbReference type="PANTHER" id="PTHR11946">
    <property type="entry name" value="VALYL-TRNA SYNTHETASES"/>
    <property type="match status" value="1"/>
</dbReference>
<proteinExistence type="inferred from homology"/>
<dbReference type="GO" id="GO:0004832">
    <property type="term" value="F:valine-tRNA ligase activity"/>
    <property type="evidence" value="ECO:0007669"/>
    <property type="project" value="UniProtKB-EC"/>
</dbReference>
<keyword evidence="5 8" id="KW-0648">Protein biosynthesis</keyword>
<evidence type="ECO:0000313" key="10">
    <source>
        <dbReference type="EMBL" id="OGK30893.1"/>
    </source>
</evidence>
<dbReference type="InterPro" id="IPR014729">
    <property type="entry name" value="Rossmann-like_a/b/a_fold"/>
</dbReference>
<keyword evidence="2 8" id="KW-0436">Ligase</keyword>
<dbReference type="GO" id="GO:0002161">
    <property type="term" value="F:aminoacyl-tRNA deacylase activity"/>
    <property type="evidence" value="ECO:0007669"/>
    <property type="project" value="InterPro"/>
</dbReference>
<name>A0A1F7HIJ5_9BACT</name>
<keyword evidence="4 8" id="KW-0067">ATP-binding</keyword>
<dbReference type="PROSITE" id="PS00178">
    <property type="entry name" value="AA_TRNA_LIGASE_I"/>
    <property type="match status" value="1"/>
</dbReference>
<evidence type="ECO:0000256" key="8">
    <source>
        <dbReference type="RuleBase" id="RU363035"/>
    </source>
</evidence>
<gene>
    <name evidence="10" type="ORF">A3F29_03495</name>
</gene>
<evidence type="ECO:0000256" key="5">
    <source>
        <dbReference type="ARBA" id="ARBA00022917"/>
    </source>
</evidence>
<dbReference type="GO" id="GO:0005829">
    <property type="term" value="C:cytosol"/>
    <property type="evidence" value="ECO:0007669"/>
    <property type="project" value="TreeGrafter"/>
</dbReference>
<comment type="similarity">
    <text evidence="8">Belongs to the class-I aminoacyl-tRNA synthetase family.</text>
</comment>
<dbReference type="Gene3D" id="3.90.740.10">
    <property type="entry name" value="Valyl/Leucyl/Isoleucyl-tRNA synthetase, editing domain"/>
    <property type="match status" value="1"/>
</dbReference>
<dbReference type="PANTHER" id="PTHR11946:SF93">
    <property type="entry name" value="VALINE--TRNA LIGASE, CHLOROPLASTIC_MITOCHONDRIAL 2"/>
    <property type="match status" value="1"/>
</dbReference>
<sequence length="550" mass="63746">MDKTFDYKILEERIYDSWEKNGVFKATINSKKTPFSIILPPPNANGKLHMGHAMFVYEDLMIRYNKMNGMETLWLPGFDHAGIETQYVFEKELKKKGKSRFDFQREELFEEIMNFTKENMPKIKSQLKRLGFALDWSREKFTMDDDIVAIVFETFKDLYEKGLIYRDEKLVSYCIKDGTSFSDLEVEDKEVVGKLYYVKFPLEEGGFITVATTRPETILGDAAIAVNPKDKRYKDLIGKFAILPFTNRKIPIFTDEIVDMKFGTGAVKITPSHDFDDFETAKKHNINHPAVIGFDGKITGTGTKFDGLRIFSARSAVVKELTDLGLVEKIKDHKMVQKICYKCSSVLEPLPLEQWFIKTKPLVKEALNLINDKKIEVKPKRFKKTLIQILENFIDWNISRQIVWGIRIPAWKCTFPESIKKMGFHEDVVPQVFKGKTRTYRIRNHGFKVGDRVAFENTQKREIFGHATILNIRIIKIGSIDLQDKTHFVVYDSYEELIAAFKKHNPNININKDTKAYLYEYSFKGIKNSKIGCGRWIVNTKKPNMCPNCG</sequence>
<dbReference type="SUPFAM" id="SSF50677">
    <property type="entry name" value="ValRS/IleRS/LeuRS editing domain"/>
    <property type="match status" value="1"/>
</dbReference>
<dbReference type="EC" id="6.1.1.9" evidence="1"/>
<evidence type="ECO:0000256" key="3">
    <source>
        <dbReference type="ARBA" id="ARBA00022741"/>
    </source>
</evidence>
<dbReference type="AlphaFoldDB" id="A0A1F7HIJ5"/>
<evidence type="ECO:0000256" key="4">
    <source>
        <dbReference type="ARBA" id="ARBA00022840"/>
    </source>
</evidence>
<dbReference type="Proteomes" id="UP000177199">
    <property type="component" value="Unassembled WGS sequence"/>
</dbReference>
<dbReference type="Gene3D" id="3.40.50.620">
    <property type="entry name" value="HUPs"/>
    <property type="match status" value="2"/>
</dbReference>
<evidence type="ECO:0000256" key="2">
    <source>
        <dbReference type="ARBA" id="ARBA00022598"/>
    </source>
</evidence>
<dbReference type="InterPro" id="IPR001412">
    <property type="entry name" value="aa-tRNA-synth_I_CS"/>
</dbReference>
<dbReference type="EMBL" id="MFZV01000040">
    <property type="protein sequence ID" value="OGK30893.1"/>
    <property type="molecule type" value="Genomic_DNA"/>
</dbReference>
<evidence type="ECO:0000256" key="6">
    <source>
        <dbReference type="ARBA" id="ARBA00023146"/>
    </source>
</evidence>
<feature type="domain" description="Aminoacyl-tRNA synthetase class Ia" evidence="9">
    <location>
        <begin position="14"/>
        <end position="437"/>
    </location>
</feature>
<evidence type="ECO:0000256" key="7">
    <source>
        <dbReference type="ARBA" id="ARBA00029936"/>
    </source>
</evidence>
<evidence type="ECO:0000313" key="11">
    <source>
        <dbReference type="Proteomes" id="UP000177199"/>
    </source>
</evidence>
<organism evidence="10 11">
    <name type="scientific">Candidatus Roizmanbacteria bacterium RIFCSPHIGHO2_12_FULL_33_9</name>
    <dbReference type="NCBI Taxonomy" id="1802045"/>
    <lineage>
        <taxon>Bacteria</taxon>
        <taxon>Candidatus Roizmaniibacteriota</taxon>
    </lineage>
</organism>
<accession>A0A1F7HIJ5</accession>
<evidence type="ECO:0000259" key="9">
    <source>
        <dbReference type="Pfam" id="PF00133"/>
    </source>
</evidence>
<dbReference type="GO" id="GO:0005524">
    <property type="term" value="F:ATP binding"/>
    <property type="evidence" value="ECO:0007669"/>
    <property type="project" value="UniProtKB-KW"/>
</dbReference>